<reference evidence="4 8" key="2">
    <citation type="submission" date="2018-08" db="EMBL/GenBank/DDBJ databases">
        <title>A genome reference for cultivated species of the human gut microbiota.</title>
        <authorList>
            <person name="Zou Y."/>
            <person name="Xue W."/>
            <person name="Luo G."/>
        </authorList>
    </citation>
    <scope>NUCLEOTIDE SEQUENCE [LARGE SCALE GENOMIC DNA]</scope>
    <source>
        <strain evidence="4 8">AM26-26AC</strain>
    </source>
</reference>
<dbReference type="STRING" id="483216.BACEGG_00649"/>
<sequence length="221" mass="26258">MNRIFCTFVLFFALSVTVYATDATLNTRNLRVADIAKAEAKAKAIVAGLGQLCDSTRENVHIVIANRYLELCAIHNRYDNRNDSIRALKLPKQKEANAFERSYYNYNNDLYRTRFDFIAWLNFYLTDAQVETVKNLMTNNYLFVRYNDFIDLLPSLTEAERERVYHWLVEAREFSMDFLDDRKMRQMFTKYRGRINNYLAKRGYDLRKATEEQEARKCILK</sequence>
<reference evidence="3" key="5">
    <citation type="journal article" date="2021" name="PLoS Genet.">
        <title>Mobile Type VI secretion system loci of the gut Bacteroidales display extensive intra-ecosystem transfer, multi-species spread and geographical clustering.</title>
        <authorList>
            <person name="Garcia-Bayona L."/>
            <person name="Coyne M.J."/>
            <person name="Comstock L.E."/>
        </authorList>
    </citation>
    <scope>NUCLEOTIDE SEQUENCE</scope>
    <source>
        <strain evidence="3">CL11T00C20</strain>
    </source>
</reference>
<feature type="signal peptide" evidence="1">
    <location>
        <begin position="1"/>
        <end position="20"/>
    </location>
</feature>
<dbReference type="AlphaFoldDB" id="A0A380ZAF8"/>
<dbReference type="EMBL" id="QSLA01000009">
    <property type="protein sequence ID" value="RHF08775.1"/>
    <property type="molecule type" value="Genomic_DNA"/>
</dbReference>
<keyword evidence="1" id="KW-0732">Signal</keyword>
<evidence type="ECO:0000313" key="6">
    <source>
        <dbReference type="EMBL" id="SUV43661.1"/>
    </source>
</evidence>
<proteinExistence type="predicted"/>
<organism evidence="6 7">
    <name type="scientific">Bacteroides eggerthii</name>
    <dbReference type="NCBI Taxonomy" id="28111"/>
    <lineage>
        <taxon>Bacteria</taxon>
        <taxon>Pseudomonadati</taxon>
        <taxon>Bacteroidota</taxon>
        <taxon>Bacteroidia</taxon>
        <taxon>Bacteroidales</taxon>
        <taxon>Bacteroidaceae</taxon>
        <taxon>Bacteroides</taxon>
    </lineage>
</organism>
<dbReference type="KEGG" id="beg:INE88_02165"/>
<dbReference type="Proteomes" id="UP000254424">
    <property type="component" value="Unassembled WGS sequence"/>
</dbReference>
<reference evidence="6 7" key="1">
    <citation type="submission" date="2018-06" db="EMBL/GenBank/DDBJ databases">
        <authorList>
            <consortium name="Pathogen Informatics"/>
            <person name="Doyle S."/>
        </authorList>
    </citation>
    <scope>NUCLEOTIDE SEQUENCE [LARGE SCALE GENOMIC DNA]</scope>
    <source>
        <strain evidence="6 7">NCTC11155</strain>
    </source>
</reference>
<accession>A0A380ZAF8</accession>
<dbReference type="Proteomes" id="UP000283538">
    <property type="component" value="Unassembled WGS sequence"/>
</dbReference>
<dbReference type="EMBL" id="VVZX01000012">
    <property type="protein sequence ID" value="KAA5273742.1"/>
    <property type="molecule type" value="Genomic_DNA"/>
</dbReference>
<dbReference type="OrthoDB" id="1375905at2"/>
<evidence type="ECO:0000313" key="10">
    <source>
        <dbReference type="Proteomes" id="UP000335496"/>
    </source>
</evidence>
<dbReference type="Proteomes" id="UP000679226">
    <property type="component" value="Chromosome"/>
</dbReference>
<evidence type="ECO:0000313" key="7">
    <source>
        <dbReference type="Proteomes" id="UP000254424"/>
    </source>
</evidence>
<dbReference type="EMBL" id="CP072227">
    <property type="protein sequence ID" value="QUT45344.1"/>
    <property type="molecule type" value="Genomic_DNA"/>
</dbReference>
<reference evidence="2 10" key="3">
    <citation type="journal article" date="2019" name="Nat. Med.">
        <title>A library of human gut bacterial isolates paired with longitudinal multiomics data enables mechanistic microbiome research.</title>
        <authorList>
            <person name="Poyet M."/>
            <person name="Groussin M."/>
            <person name="Gibbons S.M."/>
            <person name="Avila-Pacheco J."/>
            <person name="Jiang X."/>
            <person name="Kearney S.M."/>
            <person name="Perrotta A.R."/>
            <person name="Berdy B."/>
            <person name="Zhao S."/>
            <person name="Lieberman T.D."/>
            <person name="Swanson P.K."/>
            <person name="Smith M."/>
            <person name="Roesemann S."/>
            <person name="Alexander J.E."/>
            <person name="Rich S.A."/>
            <person name="Livny J."/>
            <person name="Vlamakis H."/>
            <person name="Clish C."/>
            <person name="Bullock K."/>
            <person name="Deik A."/>
            <person name="Scott J."/>
            <person name="Pierce K.A."/>
            <person name="Xavier R.J."/>
            <person name="Alm E.J."/>
        </authorList>
    </citation>
    <scope>NUCLEOTIDE SEQUENCE [LARGE SCALE GENOMIC DNA]</scope>
    <source>
        <strain evidence="2 10">BIOML-A1</strain>
    </source>
</reference>
<dbReference type="RefSeq" id="WP_004288931.1">
    <property type="nucleotide sequence ID" value="NZ_CABKNQ010000019.1"/>
</dbReference>
<feature type="chain" id="PRO_5044586840" evidence="1">
    <location>
        <begin position="21"/>
        <end position="221"/>
    </location>
</feature>
<protein>
    <submittedName>
        <fullName evidence="2">DUF3826 domain-containing protein</fullName>
    </submittedName>
    <submittedName>
        <fullName evidence="6">Protein of uncharacterized function (DUF3826)</fullName>
    </submittedName>
</protein>
<evidence type="ECO:0000313" key="4">
    <source>
        <dbReference type="EMBL" id="RHF08775.1"/>
    </source>
</evidence>
<gene>
    <name evidence="4" type="ORF">DW701_09290</name>
    <name evidence="5" type="ORF">EAJ03_09855</name>
    <name evidence="2" type="ORF">F2Z23_10445</name>
    <name evidence="3" type="ORF">INE88_02165</name>
    <name evidence="6" type="ORF">NCTC11155_03066</name>
</gene>
<name>A0A380ZAF8_9BACE</name>
<evidence type="ECO:0000313" key="8">
    <source>
        <dbReference type="Proteomes" id="UP000283538"/>
    </source>
</evidence>
<reference evidence="5 9" key="4">
    <citation type="journal article" date="2019" name="Science, e1252229">
        <title>Invertible promoters mediate bacterial phase variation, antibiotic resistance, and host adaptation in the gut.</title>
        <authorList>
            <person name="Jiang X."/>
            <person name="Hall A.B."/>
            <person name="Arthur T.D."/>
            <person name="Plichta D.R."/>
            <person name="Covington C.T."/>
            <person name="Poyet M."/>
            <person name="Crothers J."/>
            <person name="Moses P.L."/>
            <person name="Tolonen A.C."/>
            <person name="Vlamakis H."/>
            <person name="Alm E.J."/>
            <person name="Xavier R.J."/>
        </authorList>
    </citation>
    <scope>NUCLEOTIDE SEQUENCE [LARGE SCALE GENOMIC DNA]</scope>
    <source>
        <strain evidence="9">bj_0095</strain>
        <strain evidence="5">Bj_0095</strain>
    </source>
</reference>
<dbReference type="Proteomes" id="UP000291917">
    <property type="component" value="Unassembled WGS sequence"/>
</dbReference>
<evidence type="ECO:0000313" key="9">
    <source>
        <dbReference type="Proteomes" id="UP000291917"/>
    </source>
</evidence>
<keyword evidence="10" id="KW-1185">Reference proteome</keyword>
<dbReference type="Pfam" id="PF12875">
    <property type="entry name" value="DUF3826"/>
    <property type="match status" value="1"/>
</dbReference>
<dbReference type="Proteomes" id="UP000335496">
    <property type="component" value="Unassembled WGS sequence"/>
</dbReference>
<dbReference type="EMBL" id="UFSX01000002">
    <property type="protein sequence ID" value="SUV43661.1"/>
    <property type="molecule type" value="Genomic_DNA"/>
</dbReference>
<evidence type="ECO:0000313" key="3">
    <source>
        <dbReference type="EMBL" id="QUT45344.1"/>
    </source>
</evidence>
<evidence type="ECO:0000256" key="1">
    <source>
        <dbReference type="SAM" id="SignalP"/>
    </source>
</evidence>
<dbReference type="EMBL" id="RCXL01000013">
    <property type="protein sequence ID" value="RYT73699.1"/>
    <property type="molecule type" value="Genomic_DNA"/>
</dbReference>
<dbReference type="InterPro" id="IPR024284">
    <property type="entry name" value="DUF3826"/>
</dbReference>
<dbReference type="GeneID" id="93069804"/>
<evidence type="ECO:0000313" key="2">
    <source>
        <dbReference type="EMBL" id="KAA5273742.1"/>
    </source>
</evidence>
<evidence type="ECO:0000313" key="5">
    <source>
        <dbReference type="EMBL" id="RYT73699.1"/>
    </source>
</evidence>